<sequence length="250" mass="28224">MPLAALLASPCSATEYAYINDLLLCPAQSFDLATCTAFYNCMWYHTDPNPRRRLTNWMNRILEGEPSFASEPRTYACNRFALPLIIFNEEFHMEITIEQININKSDYRANPHSRFHFYSNLPNIIDFQNRFSFPAPVYAYPLPTTASVHTLTAEELLDCPTSAIDVEPADEELLDRPIFDLNTAKLPPSTDVWALPAPATTADLTVTAMQITNFLKLTLDKISTLTLVRMDESTPIQPTAMDAETDTTMD</sequence>
<evidence type="ECO:0000313" key="1">
    <source>
        <dbReference type="Proteomes" id="UP000887565"/>
    </source>
</evidence>
<evidence type="ECO:0000313" key="2">
    <source>
        <dbReference type="WBParaSite" id="nRc.2.0.1.t14478-RA"/>
    </source>
</evidence>
<protein>
    <submittedName>
        <fullName evidence="2">Uncharacterized protein</fullName>
    </submittedName>
</protein>
<organism evidence="1 2">
    <name type="scientific">Romanomermis culicivorax</name>
    <name type="common">Nematode worm</name>
    <dbReference type="NCBI Taxonomy" id="13658"/>
    <lineage>
        <taxon>Eukaryota</taxon>
        <taxon>Metazoa</taxon>
        <taxon>Ecdysozoa</taxon>
        <taxon>Nematoda</taxon>
        <taxon>Enoplea</taxon>
        <taxon>Dorylaimia</taxon>
        <taxon>Mermithida</taxon>
        <taxon>Mermithoidea</taxon>
        <taxon>Mermithidae</taxon>
        <taxon>Romanomermis</taxon>
    </lineage>
</organism>
<keyword evidence="1" id="KW-1185">Reference proteome</keyword>
<accession>A0A915ILY8</accession>
<dbReference type="WBParaSite" id="nRc.2.0.1.t14478-RA">
    <property type="protein sequence ID" value="nRc.2.0.1.t14478-RA"/>
    <property type="gene ID" value="nRc.2.0.1.g14478"/>
</dbReference>
<proteinExistence type="predicted"/>
<reference evidence="2" key="1">
    <citation type="submission" date="2022-11" db="UniProtKB">
        <authorList>
            <consortium name="WormBaseParasite"/>
        </authorList>
    </citation>
    <scope>IDENTIFICATION</scope>
</reference>
<dbReference type="AlphaFoldDB" id="A0A915ILY8"/>
<name>A0A915ILY8_ROMCU</name>
<dbReference type="Proteomes" id="UP000887565">
    <property type="component" value="Unplaced"/>
</dbReference>